<name>A0A368ZVK9_9FLAO</name>
<organism evidence="2 3">
    <name type="scientific">Schleiferia thermophila</name>
    <dbReference type="NCBI Taxonomy" id="884107"/>
    <lineage>
        <taxon>Bacteria</taxon>
        <taxon>Pseudomonadati</taxon>
        <taxon>Bacteroidota</taxon>
        <taxon>Flavobacteriia</taxon>
        <taxon>Flavobacteriales</taxon>
        <taxon>Schleiferiaceae</taxon>
        <taxon>Schleiferia</taxon>
    </lineage>
</organism>
<dbReference type="GO" id="GO:0003677">
    <property type="term" value="F:DNA binding"/>
    <property type="evidence" value="ECO:0007669"/>
    <property type="project" value="InterPro"/>
</dbReference>
<dbReference type="InterPro" id="IPR010982">
    <property type="entry name" value="Lambda_DNA-bd_dom_sf"/>
</dbReference>
<reference evidence="2 3" key="1">
    <citation type="submission" date="2018-07" db="EMBL/GenBank/DDBJ databases">
        <title>Genomic Encyclopedia of Type Strains, Phase IV (KMG-IV): sequencing the most valuable type-strain genomes for metagenomic binning, comparative biology and taxonomic classification.</title>
        <authorList>
            <person name="Goeker M."/>
        </authorList>
    </citation>
    <scope>NUCLEOTIDE SEQUENCE [LARGE SCALE GENOMIC DNA]</scope>
    <source>
        <strain evidence="2 3">DSM 21410</strain>
    </source>
</reference>
<protein>
    <submittedName>
        <fullName evidence="2">Helix-turn-helix protein</fullName>
    </submittedName>
</protein>
<dbReference type="Proteomes" id="UP000253517">
    <property type="component" value="Unassembled WGS sequence"/>
</dbReference>
<accession>A0A368ZVK9</accession>
<dbReference type="InterPro" id="IPR001387">
    <property type="entry name" value="Cro/C1-type_HTH"/>
</dbReference>
<dbReference type="Gene3D" id="1.10.260.40">
    <property type="entry name" value="lambda repressor-like DNA-binding domains"/>
    <property type="match status" value="1"/>
</dbReference>
<dbReference type="EMBL" id="QPJS01000011">
    <property type="protein sequence ID" value="RCX00995.1"/>
    <property type="molecule type" value="Genomic_DNA"/>
</dbReference>
<evidence type="ECO:0000313" key="2">
    <source>
        <dbReference type="EMBL" id="RCX00995.1"/>
    </source>
</evidence>
<dbReference type="SUPFAM" id="SSF47413">
    <property type="entry name" value="lambda repressor-like DNA-binding domains"/>
    <property type="match status" value="1"/>
</dbReference>
<gene>
    <name evidence="2" type="ORF">DES35_1116</name>
</gene>
<sequence length="95" mass="11036">MHRSNYSRVEAGDRDLSLDAVNKIARYFGMTIDELVNFDGNIPDEVTIEDKSLMEQVKLIAELEPEEKNMVFKMIDTFLTKKKFKDFFQKNVAAL</sequence>
<dbReference type="PROSITE" id="PS50943">
    <property type="entry name" value="HTH_CROC1"/>
    <property type="match status" value="1"/>
</dbReference>
<evidence type="ECO:0000259" key="1">
    <source>
        <dbReference type="PROSITE" id="PS50943"/>
    </source>
</evidence>
<feature type="domain" description="HTH cro/C1-type" evidence="1">
    <location>
        <begin position="1"/>
        <end position="35"/>
    </location>
</feature>
<dbReference type="CDD" id="cd00093">
    <property type="entry name" value="HTH_XRE"/>
    <property type="match status" value="1"/>
</dbReference>
<comment type="caution">
    <text evidence="2">The sequence shown here is derived from an EMBL/GenBank/DDBJ whole genome shotgun (WGS) entry which is preliminary data.</text>
</comment>
<dbReference type="Pfam" id="PF01381">
    <property type="entry name" value="HTH_3"/>
    <property type="match status" value="1"/>
</dbReference>
<dbReference type="AlphaFoldDB" id="A0A368ZVK9"/>
<proteinExistence type="predicted"/>
<keyword evidence="3" id="KW-1185">Reference proteome</keyword>
<evidence type="ECO:0000313" key="3">
    <source>
        <dbReference type="Proteomes" id="UP000253517"/>
    </source>
</evidence>